<keyword evidence="2" id="KW-1185">Reference proteome</keyword>
<dbReference type="Proteomes" id="UP000324222">
    <property type="component" value="Unassembled WGS sequence"/>
</dbReference>
<dbReference type="EMBL" id="VSRR010149180">
    <property type="protein sequence ID" value="MPD06051.1"/>
    <property type="molecule type" value="Genomic_DNA"/>
</dbReference>
<evidence type="ECO:0000313" key="1">
    <source>
        <dbReference type="EMBL" id="MPD06051.1"/>
    </source>
</evidence>
<gene>
    <name evidence="1" type="ORF">E2C01_101831</name>
</gene>
<sequence>MDESLKGTTSRKGRCHSLHLRNIDHRRRKGICRLALIAPIDDSDNTARLRHCLAPYTHISTYRPWILHAHAHTVLRNTGKTVNWA</sequence>
<reference evidence="1 2" key="1">
    <citation type="submission" date="2019-05" db="EMBL/GenBank/DDBJ databases">
        <title>Another draft genome of Portunus trituberculatus and its Hox gene families provides insights of decapod evolution.</title>
        <authorList>
            <person name="Jeong J.-H."/>
            <person name="Song I."/>
            <person name="Kim S."/>
            <person name="Choi T."/>
            <person name="Kim D."/>
            <person name="Ryu S."/>
            <person name="Kim W."/>
        </authorList>
    </citation>
    <scope>NUCLEOTIDE SEQUENCE [LARGE SCALE GENOMIC DNA]</scope>
    <source>
        <tissue evidence="1">Muscle</tissue>
    </source>
</reference>
<evidence type="ECO:0000313" key="2">
    <source>
        <dbReference type="Proteomes" id="UP000324222"/>
    </source>
</evidence>
<organism evidence="1 2">
    <name type="scientific">Portunus trituberculatus</name>
    <name type="common">Swimming crab</name>
    <name type="synonym">Neptunus trituberculatus</name>
    <dbReference type="NCBI Taxonomy" id="210409"/>
    <lineage>
        <taxon>Eukaryota</taxon>
        <taxon>Metazoa</taxon>
        <taxon>Ecdysozoa</taxon>
        <taxon>Arthropoda</taxon>
        <taxon>Crustacea</taxon>
        <taxon>Multicrustacea</taxon>
        <taxon>Malacostraca</taxon>
        <taxon>Eumalacostraca</taxon>
        <taxon>Eucarida</taxon>
        <taxon>Decapoda</taxon>
        <taxon>Pleocyemata</taxon>
        <taxon>Brachyura</taxon>
        <taxon>Eubrachyura</taxon>
        <taxon>Portunoidea</taxon>
        <taxon>Portunidae</taxon>
        <taxon>Portuninae</taxon>
        <taxon>Portunus</taxon>
    </lineage>
</organism>
<accession>A0A5B7KAT7</accession>
<proteinExistence type="predicted"/>
<dbReference type="AlphaFoldDB" id="A0A5B7KAT7"/>
<name>A0A5B7KAT7_PORTR</name>
<comment type="caution">
    <text evidence="1">The sequence shown here is derived from an EMBL/GenBank/DDBJ whole genome shotgun (WGS) entry which is preliminary data.</text>
</comment>
<protein>
    <submittedName>
        <fullName evidence="1">Uncharacterized protein</fullName>
    </submittedName>
</protein>